<proteinExistence type="predicted"/>
<keyword evidence="8" id="KW-1185">Reference proteome</keyword>
<dbReference type="PROSITE" id="PS51257">
    <property type="entry name" value="PROKAR_LIPOPROTEIN"/>
    <property type="match status" value="1"/>
</dbReference>
<dbReference type="SUPFAM" id="SSF46626">
    <property type="entry name" value="Cytochrome c"/>
    <property type="match status" value="1"/>
</dbReference>
<dbReference type="GO" id="GO:0020037">
    <property type="term" value="F:heme binding"/>
    <property type="evidence" value="ECO:0007669"/>
    <property type="project" value="InterPro"/>
</dbReference>
<sequence length="119" mass="12588">MTMKLRKISAGTAMAYLLLLACTKKQAEEFKPSAPDVPGAKVSYAAVIDPIFKARCNGCHSAGRSGTVAWTFSGFSSVTADADRIKNAVVVTKSMPLGGSLSAADLQSIKDWFDQGMQP</sequence>
<dbReference type="PROSITE" id="PS51007">
    <property type="entry name" value="CYTC"/>
    <property type="match status" value="1"/>
</dbReference>
<evidence type="ECO:0000256" key="3">
    <source>
        <dbReference type="ARBA" id="ARBA00023004"/>
    </source>
</evidence>
<protein>
    <recommendedName>
        <fullName evidence="6">Cytochrome c domain-containing protein</fullName>
    </recommendedName>
</protein>
<organism evidence="7 8">
    <name type="scientific">Pedobacter westerhofensis</name>
    <dbReference type="NCBI Taxonomy" id="425512"/>
    <lineage>
        <taxon>Bacteria</taxon>
        <taxon>Pseudomonadati</taxon>
        <taxon>Bacteroidota</taxon>
        <taxon>Sphingobacteriia</taxon>
        <taxon>Sphingobacteriales</taxon>
        <taxon>Sphingobacteriaceae</taxon>
        <taxon>Pedobacter</taxon>
    </lineage>
</organism>
<dbReference type="Proteomes" id="UP000320300">
    <property type="component" value="Unassembled WGS sequence"/>
</dbReference>
<feature type="domain" description="Cytochrome c" evidence="6">
    <location>
        <begin position="43"/>
        <end position="117"/>
    </location>
</feature>
<feature type="signal peptide" evidence="5">
    <location>
        <begin position="1"/>
        <end position="27"/>
    </location>
</feature>
<dbReference type="InterPro" id="IPR036909">
    <property type="entry name" value="Cyt_c-like_dom_sf"/>
</dbReference>
<evidence type="ECO:0000256" key="4">
    <source>
        <dbReference type="PROSITE-ProRule" id="PRU00433"/>
    </source>
</evidence>
<reference evidence="7 8" key="1">
    <citation type="submission" date="2017-05" db="EMBL/GenBank/DDBJ databases">
        <authorList>
            <person name="Varghese N."/>
            <person name="Submissions S."/>
        </authorList>
    </citation>
    <scope>NUCLEOTIDE SEQUENCE [LARGE SCALE GENOMIC DNA]</scope>
    <source>
        <strain evidence="7 8">DSM 19036</strain>
    </source>
</reference>
<feature type="chain" id="PRO_5021986830" description="Cytochrome c domain-containing protein" evidence="5">
    <location>
        <begin position="28"/>
        <end position="119"/>
    </location>
</feature>
<evidence type="ECO:0000256" key="5">
    <source>
        <dbReference type="SAM" id="SignalP"/>
    </source>
</evidence>
<gene>
    <name evidence="7" type="ORF">SAMN06265348_110220</name>
</gene>
<evidence type="ECO:0000256" key="1">
    <source>
        <dbReference type="ARBA" id="ARBA00022617"/>
    </source>
</evidence>
<accession>A0A521F7X3</accession>
<keyword evidence="3 4" id="KW-0408">Iron</keyword>
<keyword evidence="1 4" id="KW-0349">Heme</keyword>
<dbReference type="InterPro" id="IPR009056">
    <property type="entry name" value="Cyt_c-like_dom"/>
</dbReference>
<keyword evidence="5" id="KW-0732">Signal</keyword>
<evidence type="ECO:0000259" key="6">
    <source>
        <dbReference type="PROSITE" id="PS51007"/>
    </source>
</evidence>
<dbReference type="GO" id="GO:0009055">
    <property type="term" value="F:electron transfer activity"/>
    <property type="evidence" value="ECO:0007669"/>
    <property type="project" value="InterPro"/>
</dbReference>
<dbReference type="EMBL" id="FXTN01000010">
    <property type="protein sequence ID" value="SMO91701.1"/>
    <property type="molecule type" value="Genomic_DNA"/>
</dbReference>
<dbReference type="AlphaFoldDB" id="A0A521F7X3"/>
<name>A0A521F7X3_9SPHI</name>
<evidence type="ECO:0000313" key="8">
    <source>
        <dbReference type="Proteomes" id="UP000320300"/>
    </source>
</evidence>
<evidence type="ECO:0000313" key="7">
    <source>
        <dbReference type="EMBL" id="SMO91701.1"/>
    </source>
</evidence>
<evidence type="ECO:0000256" key="2">
    <source>
        <dbReference type="ARBA" id="ARBA00022723"/>
    </source>
</evidence>
<dbReference type="GO" id="GO:0046872">
    <property type="term" value="F:metal ion binding"/>
    <property type="evidence" value="ECO:0007669"/>
    <property type="project" value="UniProtKB-KW"/>
</dbReference>
<keyword evidence="2 4" id="KW-0479">Metal-binding</keyword>